<evidence type="ECO:0000313" key="1">
    <source>
        <dbReference type="EMBL" id="EIE86421.1"/>
    </source>
</evidence>
<organism evidence="1 2">
    <name type="scientific">Rhizopus delemar (strain RA 99-880 / ATCC MYA-4621 / FGSC 9543 / NRRL 43880)</name>
    <name type="common">Mucormycosis agent</name>
    <name type="synonym">Rhizopus arrhizus var. delemar</name>
    <dbReference type="NCBI Taxonomy" id="246409"/>
    <lineage>
        <taxon>Eukaryota</taxon>
        <taxon>Fungi</taxon>
        <taxon>Fungi incertae sedis</taxon>
        <taxon>Mucoromycota</taxon>
        <taxon>Mucoromycotina</taxon>
        <taxon>Mucoromycetes</taxon>
        <taxon>Mucorales</taxon>
        <taxon>Mucorineae</taxon>
        <taxon>Rhizopodaceae</taxon>
        <taxon>Rhizopus</taxon>
    </lineage>
</organism>
<gene>
    <name evidence="1" type="ORF">RO3G_11132</name>
</gene>
<sequence>MSLFKELLPVGFPNESNDYSKKIKYCKLVMIVLYNWQESSSTSAWMTLCKLARVDEPERKVVKGNTGNEK</sequence>
<evidence type="ECO:0000313" key="2">
    <source>
        <dbReference type="Proteomes" id="UP000009138"/>
    </source>
</evidence>
<dbReference type="Proteomes" id="UP000009138">
    <property type="component" value="Unassembled WGS sequence"/>
</dbReference>
<dbReference type="InParanoid" id="I1CD91"/>
<dbReference type="GeneID" id="93618097"/>
<keyword evidence="2" id="KW-1185">Reference proteome</keyword>
<proteinExistence type="predicted"/>
<dbReference type="VEuPathDB" id="FungiDB:RO3G_11132"/>
<dbReference type="EMBL" id="CH476740">
    <property type="protein sequence ID" value="EIE86421.1"/>
    <property type="molecule type" value="Genomic_DNA"/>
</dbReference>
<dbReference type="RefSeq" id="XP_067521817.1">
    <property type="nucleotide sequence ID" value="XM_067665716.1"/>
</dbReference>
<reference evidence="1 2" key="1">
    <citation type="journal article" date="2009" name="PLoS Genet.">
        <title>Genomic analysis of the basal lineage fungus Rhizopus oryzae reveals a whole-genome duplication.</title>
        <authorList>
            <person name="Ma L.-J."/>
            <person name="Ibrahim A.S."/>
            <person name="Skory C."/>
            <person name="Grabherr M.G."/>
            <person name="Burger G."/>
            <person name="Butler M."/>
            <person name="Elias M."/>
            <person name="Idnurm A."/>
            <person name="Lang B.F."/>
            <person name="Sone T."/>
            <person name="Abe A."/>
            <person name="Calvo S.E."/>
            <person name="Corrochano L.M."/>
            <person name="Engels R."/>
            <person name="Fu J."/>
            <person name="Hansberg W."/>
            <person name="Kim J.-M."/>
            <person name="Kodira C.D."/>
            <person name="Koehrsen M.J."/>
            <person name="Liu B."/>
            <person name="Miranda-Saavedra D."/>
            <person name="O'Leary S."/>
            <person name="Ortiz-Castellanos L."/>
            <person name="Poulter R."/>
            <person name="Rodriguez-Romero J."/>
            <person name="Ruiz-Herrera J."/>
            <person name="Shen Y.-Q."/>
            <person name="Zeng Q."/>
            <person name="Galagan J."/>
            <person name="Birren B.W."/>
            <person name="Cuomo C.A."/>
            <person name="Wickes B.L."/>
        </authorList>
    </citation>
    <scope>NUCLEOTIDE SEQUENCE [LARGE SCALE GENOMIC DNA]</scope>
    <source>
        <strain evidence="2">RA 99-880 / ATCC MYA-4621 / FGSC 9543 / NRRL 43880</strain>
    </source>
</reference>
<protein>
    <submittedName>
        <fullName evidence="1">Uncharacterized protein</fullName>
    </submittedName>
</protein>
<name>I1CD91_RHIO9</name>
<dbReference type="AlphaFoldDB" id="I1CD91"/>
<accession>I1CD91</accession>